<protein>
    <submittedName>
        <fullName evidence="1">Uncharacterized protein</fullName>
    </submittedName>
</protein>
<dbReference type="EMBL" id="QGKX02001521">
    <property type="protein sequence ID" value="KAF3508833.1"/>
    <property type="molecule type" value="Genomic_DNA"/>
</dbReference>
<dbReference type="Proteomes" id="UP000712600">
    <property type="component" value="Unassembled WGS sequence"/>
</dbReference>
<organism evidence="1 2">
    <name type="scientific">Brassica cretica</name>
    <name type="common">Mustard</name>
    <dbReference type="NCBI Taxonomy" id="69181"/>
    <lineage>
        <taxon>Eukaryota</taxon>
        <taxon>Viridiplantae</taxon>
        <taxon>Streptophyta</taxon>
        <taxon>Embryophyta</taxon>
        <taxon>Tracheophyta</taxon>
        <taxon>Spermatophyta</taxon>
        <taxon>Magnoliopsida</taxon>
        <taxon>eudicotyledons</taxon>
        <taxon>Gunneridae</taxon>
        <taxon>Pentapetalae</taxon>
        <taxon>rosids</taxon>
        <taxon>malvids</taxon>
        <taxon>Brassicales</taxon>
        <taxon>Brassicaceae</taxon>
        <taxon>Brassiceae</taxon>
        <taxon>Brassica</taxon>
    </lineage>
</organism>
<evidence type="ECO:0000313" key="2">
    <source>
        <dbReference type="Proteomes" id="UP000712600"/>
    </source>
</evidence>
<proteinExistence type="predicted"/>
<sequence length="68" mass="7591">MTERCVELLRELGKTSLPQMFCIVDMDGKRLEGGQMKSQTTDSRILQKELKITIEGGEATSTESNLVD</sequence>
<name>A0A8S9P7B1_BRACR</name>
<accession>A0A8S9P7B1</accession>
<reference evidence="1" key="1">
    <citation type="submission" date="2019-12" db="EMBL/GenBank/DDBJ databases">
        <title>Genome sequencing and annotation of Brassica cretica.</title>
        <authorList>
            <person name="Studholme D.J."/>
            <person name="Sarris P."/>
        </authorList>
    </citation>
    <scope>NUCLEOTIDE SEQUENCE</scope>
    <source>
        <strain evidence="1">PFS-109/04</strain>
        <tissue evidence="1">Leaf</tissue>
    </source>
</reference>
<comment type="caution">
    <text evidence="1">The sequence shown here is derived from an EMBL/GenBank/DDBJ whole genome shotgun (WGS) entry which is preliminary data.</text>
</comment>
<gene>
    <name evidence="1" type="ORF">F2Q69_00008637</name>
</gene>
<evidence type="ECO:0000313" key="1">
    <source>
        <dbReference type="EMBL" id="KAF3508833.1"/>
    </source>
</evidence>
<dbReference type="AlphaFoldDB" id="A0A8S9P7B1"/>